<dbReference type="Proteomes" id="UP000663844">
    <property type="component" value="Unassembled WGS sequence"/>
</dbReference>
<dbReference type="AlphaFoldDB" id="A0A815PE13"/>
<gene>
    <name evidence="1" type="ORF">JYZ213_LOCUS40494</name>
    <name evidence="2" type="ORF">OXD698_LOCUS42818</name>
</gene>
<organism evidence="1 3">
    <name type="scientific">Adineta steineri</name>
    <dbReference type="NCBI Taxonomy" id="433720"/>
    <lineage>
        <taxon>Eukaryota</taxon>
        <taxon>Metazoa</taxon>
        <taxon>Spiralia</taxon>
        <taxon>Gnathifera</taxon>
        <taxon>Rotifera</taxon>
        <taxon>Eurotatoria</taxon>
        <taxon>Bdelloidea</taxon>
        <taxon>Adinetida</taxon>
        <taxon>Adinetidae</taxon>
        <taxon>Adineta</taxon>
    </lineage>
</organism>
<sequence>MGCATHKLPKQLFNKADLIELQKYSDELHEKRIKILKWMEDGLELKSPVNDYKKINWKNIKENVQLTYWQEAWEREQELVKHPSIVESCESKISCITMIDENLRVLCDEEIETFWKDFEQTHVSN</sequence>
<proteinExistence type="predicted"/>
<comment type="caution">
    <text evidence="1">The sequence shown here is derived from an EMBL/GenBank/DDBJ whole genome shotgun (WGS) entry which is preliminary data.</text>
</comment>
<dbReference type="Proteomes" id="UP000663845">
    <property type="component" value="Unassembled WGS sequence"/>
</dbReference>
<reference evidence="1" key="1">
    <citation type="submission" date="2021-02" db="EMBL/GenBank/DDBJ databases">
        <authorList>
            <person name="Nowell W R."/>
        </authorList>
    </citation>
    <scope>NUCLEOTIDE SEQUENCE</scope>
</reference>
<dbReference type="EMBL" id="CAJNOG010001484">
    <property type="protein sequence ID" value="CAF1447636.1"/>
    <property type="molecule type" value="Genomic_DNA"/>
</dbReference>
<name>A0A815PE13_9BILA</name>
<protein>
    <submittedName>
        <fullName evidence="1">Uncharacterized protein</fullName>
    </submittedName>
</protein>
<evidence type="ECO:0000313" key="2">
    <source>
        <dbReference type="EMBL" id="CAF4239043.1"/>
    </source>
</evidence>
<evidence type="ECO:0000313" key="3">
    <source>
        <dbReference type="Proteomes" id="UP000663845"/>
    </source>
</evidence>
<dbReference type="EMBL" id="CAJOAZ010011574">
    <property type="protein sequence ID" value="CAF4239043.1"/>
    <property type="molecule type" value="Genomic_DNA"/>
</dbReference>
<evidence type="ECO:0000313" key="1">
    <source>
        <dbReference type="EMBL" id="CAF1447636.1"/>
    </source>
</evidence>
<accession>A0A815PE13</accession>